<comment type="caution">
    <text evidence="2">The sequence shown here is derived from an EMBL/GenBank/DDBJ whole genome shotgun (WGS) entry which is preliminary data.</text>
</comment>
<dbReference type="InterPro" id="IPR007139">
    <property type="entry name" value="DUF349"/>
</dbReference>
<evidence type="ECO:0000256" key="1">
    <source>
        <dbReference type="SAM" id="Coils"/>
    </source>
</evidence>
<dbReference type="AlphaFoldDB" id="S2WJK2"/>
<protein>
    <recommendedName>
        <fullName evidence="4">DUF349 domain-containing protein</fullName>
    </recommendedName>
</protein>
<keyword evidence="3" id="KW-1185">Reference proteome</keyword>
<dbReference type="EMBL" id="AGZR01000006">
    <property type="protein sequence ID" value="EPD32812.1"/>
    <property type="molecule type" value="Genomic_DNA"/>
</dbReference>
<name>S2WJK2_9ACTN</name>
<feature type="coiled-coil region" evidence="1">
    <location>
        <begin position="367"/>
        <end position="401"/>
    </location>
</feature>
<evidence type="ECO:0000313" key="2">
    <source>
        <dbReference type="EMBL" id="EPD32812.1"/>
    </source>
</evidence>
<sequence length="425" mass="48471">MNTKPSLSCKIDVMSDTSRPEAFGRVDNDGKVFVKTTDGEREVGQIPGADPEKALAFFVKRFRSLETEVQLLEQRVKSGTLARDAQKSVSAARANVVAANAVGDLNGLIARLDALVPIIEENAQERKQQRLQQNEETKELKEKMIADAEKIADSGDWRRGMSKFQSLVDKWKKLPRIDRKTDDELWARFSASRSKYTKGRKAYQSQQNERRDRARVIKLGIIEEAKKIADSTDWGPTAGEFRDLMSRWKAAGSARREDEEKLWSEFRGLQDKFFDARTAAFAAQDEEYEGNQKAKEKLLDEYEAKILPVKEIKAAKAAFAEFLEKYNEIGRVPRDAMRPLDRRVNAIEQAIKQVEEAEWKRTDPEARQRAEDTVATFTEQIQKLTRQAEEAEAKGDKKAAKLRDQIAIYSSWLEQAQKTLDEFSA</sequence>
<dbReference type="HOGENOM" id="CLU_024630_1_0_11"/>
<evidence type="ECO:0000313" key="3">
    <source>
        <dbReference type="Proteomes" id="UP000014417"/>
    </source>
</evidence>
<feature type="coiled-coil region" evidence="1">
    <location>
        <begin position="120"/>
        <end position="151"/>
    </location>
</feature>
<proteinExistence type="predicted"/>
<dbReference type="PATRIC" id="fig|883161.3.peg.1112"/>
<dbReference type="Pfam" id="PF03993">
    <property type="entry name" value="DUF349"/>
    <property type="match status" value="3"/>
</dbReference>
<keyword evidence="1" id="KW-0175">Coiled coil</keyword>
<accession>S2WJK2</accession>
<reference evidence="2 3" key="1">
    <citation type="submission" date="2013-04" db="EMBL/GenBank/DDBJ databases">
        <title>The Genome Sequence of Propionimicrobium lymphophilum ACS-093-V-SCH5.</title>
        <authorList>
            <consortium name="The Broad Institute Genomics Platform"/>
            <person name="Earl A."/>
            <person name="Ward D."/>
            <person name="Feldgarden M."/>
            <person name="Gevers D."/>
            <person name="Saerens B."/>
            <person name="Vaneechoutte M."/>
            <person name="Walker B."/>
            <person name="Young S."/>
            <person name="Zeng Q."/>
            <person name="Gargeya S."/>
            <person name="Fitzgerald M."/>
            <person name="Haas B."/>
            <person name="Abouelleil A."/>
            <person name="Allen A.W."/>
            <person name="Alvarado L."/>
            <person name="Arachchi H.M."/>
            <person name="Berlin A.M."/>
            <person name="Chapman S.B."/>
            <person name="Gainer-Dewar J."/>
            <person name="Goldberg J."/>
            <person name="Griggs A."/>
            <person name="Gujja S."/>
            <person name="Hansen M."/>
            <person name="Howarth C."/>
            <person name="Imamovic A."/>
            <person name="Ireland A."/>
            <person name="Larimer J."/>
            <person name="McCowan C."/>
            <person name="Murphy C."/>
            <person name="Pearson M."/>
            <person name="Poon T.W."/>
            <person name="Priest M."/>
            <person name="Roberts A."/>
            <person name="Saif S."/>
            <person name="Shea T."/>
            <person name="Sisk P."/>
            <person name="Sykes S."/>
            <person name="Wortman J."/>
            <person name="Nusbaum C."/>
            <person name="Birren B."/>
        </authorList>
    </citation>
    <scope>NUCLEOTIDE SEQUENCE [LARGE SCALE GENOMIC DNA]</scope>
    <source>
        <strain evidence="2 3">ACS-093-V-SCH5</strain>
    </source>
</reference>
<organism evidence="2 3">
    <name type="scientific">Propionimicrobium lymphophilum ACS-093-V-SCH5</name>
    <dbReference type="NCBI Taxonomy" id="883161"/>
    <lineage>
        <taxon>Bacteria</taxon>
        <taxon>Bacillati</taxon>
        <taxon>Actinomycetota</taxon>
        <taxon>Actinomycetes</taxon>
        <taxon>Propionibacteriales</taxon>
        <taxon>Propionibacteriaceae</taxon>
        <taxon>Propionimicrobium</taxon>
    </lineage>
</organism>
<gene>
    <name evidence="2" type="ORF">HMPREF9306_01119</name>
</gene>
<evidence type="ECO:0008006" key="4">
    <source>
        <dbReference type="Google" id="ProtNLM"/>
    </source>
</evidence>
<dbReference type="Proteomes" id="UP000014417">
    <property type="component" value="Unassembled WGS sequence"/>
</dbReference>
<dbReference type="RefSeq" id="WP_016455952.1">
    <property type="nucleotide sequence ID" value="NZ_KE150269.1"/>
</dbReference>
<dbReference type="STRING" id="883161.HMPREF9306_01119"/>
<dbReference type="OrthoDB" id="5422202at2"/>